<dbReference type="EMBL" id="MH807815">
    <property type="protein sequence ID" value="AXY81836.1"/>
    <property type="molecule type" value="Genomic_DNA"/>
</dbReference>
<dbReference type="KEGG" id="vg:55003020"/>
<dbReference type="Proteomes" id="UP000262020">
    <property type="component" value="Segment"/>
</dbReference>
<name>A0A385IG55_9CAUD</name>
<protein>
    <submittedName>
        <fullName evidence="1">Uncharacterized protein</fullName>
    </submittedName>
</protein>
<dbReference type="GeneID" id="55003020"/>
<organism evidence="1 2">
    <name type="scientific">Dickeya phage Luksen</name>
    <dbReference type="NCBI Taxonomy" id="2320192"/>
    <lineage>
        <taxon>Viruses</taxon>
        <taxon>Duplodnaviria</taxon>
        <taxon>Heunggongvirae</taxon>
        <taxon>Uroviricota</taxon>
        <taxon>Caudoviricetes</taxon>
        <taxon>Autographivirales</taxon>
        <taxon>Autotranscriptaviridae</taxon>
        <taxon>Studiervirinae</taxon>
        <taxon>Aarhusvirus</taxon>
        <taxon>Aarhusvirus luksen</taxon>
    </lineage>
</organism>
<reference evidence="2" key="1">
    <citation type="submission" date="2018-08" db="EMBL/GenBank/DDBJ databases">
        <title>SRE bacteriophages.</title>
        <authorList>
            <person name="Carstens A.B."/>
            <person name="Djurhuus A.M."/>
            <person name="Kot W."/>
            <person name="Hansen L.H."/>
        </authorList>
    </citation>
    <scope>NUCLEOTIDE SEQUENCE [LARGE SCALE GENOMIC DNA]</scope>
</reference>
<accession>A0A385IG55</accession>
<sequence length="82" mass="9600">MGDHRDDLMYSGDARQQRLLFGEASALGLTIILYNLPHLFCNEVVIWEGDMPFVSHKFCPSVSDHNVNCWIRKQLNDYQSWR</sequence>
<dbReference type="RefSeq" id="YP_009811988.1">
    <property type="nucleotide sequence ID" value="NC_048059.1"/>
</dbReference>
<proteinExistence type="predicted"/>
<evidence type="ECO:0000313" key="1">
    <source>
        <dbReference type="EMBL" id="AXY81836.1"/>
    </source>
</evidence>
<keyword evidence="2" id="KW-1185">Reference proteome</keyword>
<evidence type="ECO:0000313" key="2">
    <source>
        <dbReference type="Proteomes" id="UP000262020"/>
    </source>
</evidence>